<reference evidence="17" key="3">
    <citation type="submission" date="2025-09" db="UniProtKB">
        <authorList>
            <consortium name="Ensembl"/>
        </authorList>
    </citation>
    <scope>IDENTIFICATION</scope>
</reference>
<feature type="domain" description="Laminin EGF-like" evidence="14">
    <location>
        <begin position="794"/>
        <end position="845"/>
    </location>
</feature>
<dbReference type="FunFam" id="2.10.25.10:FF:000084">
    <property type="entry name" value="Laminin subunit alpha 3"/>
    <property type="match status" value="1"/>
</dbReference>
<keyword evidence="10" id="KW-0325">Glycoprotein</keyword>
<dbReference type="PANTHER" id="PTHR10574:SF279">
    <property type="entry name" value="LAMININ SUBUNIT BETA 4"/>
    <property type="match status" value="1"/>
</dbReference>
<dbReference type="Ensembl" id="ENSAOCT00000065104.1">
    <property type="protein sequence ID" value="ENSAOCP00000068925.1"/>
    <property type="gene ID" value="ENSAOCG00000013947.2"/>
</dbReference>
<name>A0AAQ5ZYX4_AMPOC</name>
<keyword evidence="6" id="KW-0084">Basement membrane</keyword>
<dbReference type="Pfam" id="PF24973">
    <property type="entry name" value="EGF_LMN_ATRN"/>
    <property type="match status" value="1"/>
</dbReference>
<dbReference type="GeneTree" id="ENSGT00940000165244"/>
<evidence type="ECO:0000313" key="17">
    <source>
        <dbReference type="Ensembl" id="ENSAOCP00000068925.1"/>
    </source>
</evidence>
<dbReference type="PRINTS" id="PR00011">
    <property type="entry name" value="EGFLAMININ"/>
</dbReference>
<reference evidence="17 18" key="1">
    <citation type="submission" date="2022-01" db="EMBL/GenBank/DDBJ databases">
        <title>A chromosome-scale genome assembly of the false clownfish, Amphiprion ocellaris.</title>
        <authorList>
            <person name="Ryu T."/>
        </authorList>
    </citation>
    <scope>NUCLEOTIDE SEQUENCE [LARGE SCALE GENOMIC DNA]</scope>
</reference>
<feature type="disulfide bond" evidence="12">
    <location>
        <begin position="662"/>
        <end position="671"/>
    </location>
</feature>
<evidence type="ECO:0000256" key="4">
    <source>
        <dbReference type="ARBA" id="ARBA00022729"/>
    </source>
</evidence>
<dbReference type="FunFam" id="2.10.25.10:FF:000135">
    <property type="entry name" value="Laminin subunit beta 4"/>
    <property type="match status" value="2"/>
</dbReference>
<dbReference type="PROSITE" id="PS51117">
    <property type="entry name" value="LAMININ_NTER"/>
    <property type="match status" value="1"/>
</dbReference>
<dbReference type="PROSITE" id="PS51116">
    <property type="entry name" value="LAMININ_IVB"/>
    <property type="match status" value="1"/>
</dbReference>
<dbReference type="GO" id="GO:0070831">
    <property type="term" value="P:basement membrane assembly"/>
    <property type="evidence" value="ECO:0007669"/>
    <property type="project" value="TreeGrafter"/>
</dbReference>
<feature type="compositionally biased region" description="Low complexity" evidence="13">
    <location>
        <begin position="62"/>
        <end position="71"/>
    </location>
</feature>
<evidence type="ECO:0000256" key="8">
    <source>
        <dbReference type="ARBA" id="ARBA00023054"/>
    </source>
</evidence>
<feature type="disulfide bond" evidence="12">
    <location>
        <begin position="480"/>
        <end position="489"/>
    </location>
</feature>
<dbReference type="InterPro" id="IPR056863">
    <property type="entry name" value="LMN_ATRN_NET-like_EGF"/>
</dbReference>
<feature type="disulfide bond" evidence="12">
    <location>
        <begin position="951"/>
        <end position="963"/>
    </location>
</feature>
<keyword evidence="11 12" id="KW-0424">Laminin EGF-like domain</keyword>
<dbReference type="FunFam" id="2.10.25.10:FF:000130">
    <property type="entry name" value="Laminin subunit beta 1"/>
    <property type="match status" value="1"/>
</dbReference>
<feature type="disulfide bond" evidence="12">
    <location>
        <begin position="875"/>
        <end position="884"/>
    </location>
</feature>
<feature type="domain" description="Laminin EGF-like" evidence="14">
    <location>
        <begin position="903"/>
        <end position="950"/>
    </location>
</feature>
<keyword evidence="9 12" id="KW-1015">Disulfide bond</keyword>
<comment type="caution">
    <text evidence="12">Lacks conserved residue(s) required for the propagation of feature annotation.</text>
</comment>
<feature type="domain" description="Laminin EGF-like" evidence="14">
    <location>
        <begin position="335"/>
        <end position="394"/>
    </location>
</feature>
<dbReference type="Gene3D" id="2.170.300.10">
    <property type="entry name" value="Tie2 ligand-binding domain superfamily"/>
    <property type="match status" value="1"/>
</dbReference>
<dbReference type="CDD" id="cd00055">
    <property type="entry name" value="EGF_Lam"/>
    <property type="match status" value="10"/>
</dbReference>
<feature type="domain" description="Laminin EGF-like" evidence="14">
    <location>
        <begin position="649"/>
        <end position="686"/>
    </location>
</feature>
<feature type="disulfide bond" evidence="12">
    <location>
        <begin position="905"/>
        <end position="922"/>
    </location>
</feature>
<dbReference type="GO" id="GO:0009888">
    <property type="term" value="P:tissue development"/>
    <property type="evidence" value="ECO:0007669"/>
    <property type="project" value="TreeGrafter"/>
</dbReference>
<feature type="disulfide bond" evidence="12">
    <location>
        <begin position="972"/>
        <end position="981"/>
    </location>
</feature>
<evidence type="ECO:0000256" key="1">
    <source>
        <dbReference type="ARBA" id="ARBA00004302"/>
    </source>
</evidence>
<dbReference type="GO" id="GO:0007411">
    <property type="term" value="P:axon guidance"/>
    <property type="evidence" value="ECO:0007669"/>
    <property type="project" value="TreeGrafter"/>
</dbReference>
<evidence type="ECO:0000313" key="18">
    <source>
        <dbReference type="Proteomes" id="UP001501940"/>
    </source>
</evidence>
<accession>A0AAQ5ZYX4</accession>
<feature type="disulfide bond" evidence="12">
    <location>
        <begin position="818"/>
        <end position="827"/>
    </location>
</feature>
<evidence type="ECO:0000256" key="11">
    <source>
        <dbReference type="ARBA" id="ARBA00023292"/>
    </source>
</evidence>
<dbReference type="InterPro" id="IPR000742">
    <property type="entry name" value="EGF"/>
</dbReference>
<feature type="disulfide bond" evidence="12">
    <location>
        <begin position="953"/>
        <end position="970"/>
    </location>
</feature>
<dbReference type="PROSITE" id="PS50027">
    <property type="entry name" value="EGF_LAM_2"/>
    <property type="match status" value="8"/>
</dbReference>
<dbReference type="FunFam" id="2.60.120.260:FF:000010">
    <property type="entry name" value="Laminin subunit beta 1"/>
    <property type="match status" value="1"/>
</dbReference>
<feature type="domain" description="Laminin EGF-like" evidence="14">
    <location>
        <begin position="687"/>
        <end position="734"/>
    </location>
</feature>
<dbReference type="SMART" id="SM00136">
    <property type="entry name" value="LamNT"/>
    <property type="match status" value="1"/>
</dbReference>
<feature type="disulfide bond" evidence="12">
    <location>
        <begin position="718"/>
        <end position="732"/>
    </location>
</feature>
<feature type="region of interest" description="Disordered" evidence="13">
    <location>
        <begin position="1"/>
        <end position="75"/>
    </location>
</feature>
<feature type="compositionally biased region" description="Basic and acidic residues" evidence="13">
    <location>
        <begin position="39"/>
        <end position="58"/>
    </location>
</feature>
<evidence type="ECO:0000259" key="14">
    <source>
        <dbReference type="PROSITE" id="PS50027"/>
    </source>
</evidence>
<dbReference type="InterPro" id="IPR013015">
    <property type="entry name" value="Laminin_IV_B"/>
</dbReference>
<dbReference type="FunFam" id="2.10.25.10:FF:000138">
    <property type="entry name" value="Laminin subunit beta 1"/>
    <property type="match status" value="1"/>
</dbReference>
<dbReference type="GO" id="GO:0043256">
    <property type="term" value="C:laminin complex"/>
    <property type="evidence" value="ECO:0007669"/>
    <property type="project" value="TreeGrafter"/>
</dbReference>
<dbReference type="FunFam" id="2.10.25.10:FF:000188">
    <property type="entry name" value="Laminin subunit gamma 2"/>
    <property type="match status" value="1"/>
</dbReference>
<feature type="domain" description="Laminin N-terminal" evidence="16">
    <location>
        <begin position="94"/>
        <end position="334"/>
    </location>
</feature>
<keyword evidence="4" id="KW-0732">Signal</keyword>
<organism evidence="17 18">
    <name type="scientific">Amphiprion ocellaris</name>
    <name type="common">Clown anemonefish</name>
    <dbReference type="NCBI Taxonomy" id="80972"/>
    <lineage>
        <taxon>Eukaryota</taxon>
        <taxon>Metazoa</taxon>
        <taxon>Chordata</taxon>
        <taxon>Craniata</taxon>
        <taxon>Vertebrata</taxon>
        <taxon>Euteleostomi</taxon>
        <taxon>Actinopterygii</taxon>
        <taxon>Neopterygii</taxon>
        <taxon>Teleostei</taxon>
        <taxon>Neoteleostei</taxon>
        <taxon>Acanthomorphata</taxon>
        <taxon>Ovalentaria</taxon>
        <taxon>Pomacentridae</taxon>
        <taxon>Amphiprion</taxon>
    </lineage>
</organism>
<dbReference type="InterPro" id="IPR008211">
    <property type="entry name" value="Laminin_N"/>
</dbReference>
<evidence type="ECO:0000259" key="16">
    <source>
        <dbReference type="PROSITE" id="PS51117"/>
    </source>
</evidence>
<evidence type="ECO:0000259" key="15">
    <source>
        <dbReference type="PROSITE" id="PS51116"/>
    </source>
</evidence>
<keyword evidence="8" id="KW-0175">Coiled coil</keyword>
<keyword evidence="18" id="KW-1185">Reference proteome</keyword>
<dbReference type="Pfam" id="PF00053">
    <property type="entry name" value="EGF_laminin"/>
    <property type="match status" value="9"/>
</dbReference>
<feature type="disulfide bond" evidence="12">
    <location>
        <begin position="903"/>
        <end position="915"/>
    </location>
</feature>
<dbReference type="Proteomes" id="UP001501940">
    <property type="component" value="Chromosome 3"/>
</dbReference>
<evidence type="ECO:0000256" key="5">
    <source>
        <dbReference type="ARBA" id="ARBA00022737"/>
    </source>
</evidence>
<dbReference type="Pfam" id="PF21199">
    <property type="entry name" value="LAMININ_IV_B"/>
    <property type="match status" value="1"/>
</dbReference>
<keyword evidence="5" id="KW-0677">Repeat</keyword>
<feature type="disulfide bond" evidence="12">
    <location>
        <begin position="706"/>
        <end position="715"/>
    </location>
</feature>
<dbReference type="AlphaFoldDB" id="A0AAQ5ZYX4"/>
<feature type="disulfide bond" evidence="12">
    <location>
        <begin position="924"/>
        <end position="933"/>
    </location>
</feature>
<dbReference type="InterPro" id="IPR050440">
    <property type="entry name" value="Laminin/Netrin_ECM"/>
</dbReference>
<dbReference type="Gene3D" id="2.10.25.10">
    <property type="entry name" value="Laminin"/>
    <property type="match status" value="9"/>
</dbReference>
<protein>
    <submittedName>
        <fullName evidence="17">Uncharacterized protein</fullName>
    </submittedName>
</protein>
<dbReference type="SUPFAM" id="SSF57196">
    <property type="entry name" value="EGF/Laminin"/>
    <property type="match status" value="10"/>
</dbReference>
<evidence type="ECO:0000256" key="3">
    <source>
        <dbReference type="ARBA" id="ARBA00022530"/>
    </source>
</evidence>
<feature type="domain" description="Laminin IV type B" evidence="15">
    <location>
        <begin position="576"/>
        <end position="646"/>
    </location>
</feature>
<feature type="domain" description="Laminin EGF-like" evidence="14">
    <location>
        <begin position="951"/>
        <end position="997"/>
    </location>
</feature>
<evidence type="ECO:0000256" key="9">
    <source>
        <dbReference type="ARBA" id="ARBA00023157"/>
    </source>
</evidence>
<feature type="domain" description="Laminin EGF-like" evidence="14">
    <location>
        <begin position="846"/>
        <end position="902"/>
    </location>
</feature>
<dbReference type="PROSITE" id="PS01248">
    <property type="entry name" value="EGF_LAM_1"/>
    <property type="match status" value="3"/>
</dbReference>
<evidence type="ECO:0000256" key="13">
    <source>
        <dbReference type="SAM" id="MobiDB-lite"/>
    </source>
</evidence>
<evidence type="ECO:0000256" key="2">
    <source>
        <dbReference type="ARBA" id="ARBA00022525"/>
    </source>
</evidence>
<dbReference type="PANTHER" id="PTHR10574">
    <property type="entry name" value="NETRIN/LAMININ-RELATED"/>
    <property type="match status" value="1"/>
</dbReference>
<dbReference type="GO" id="GO:0016477">
    <property type="term" value="P:cell migration"/>
    <property type="evidence" value="ECO:0007669"/>
    <property type="project" value="TreeGrafter"/>
</dbReference>
<keyword evidence="7" id="KW-0130">Cell adhesion</keyword>
<feature type="domain" description="Laminin EGF-like" evidence="14">
    <location>
        <begin position="458"/>
        <end position="509"/>
    </location>
</feature>
<feature type="compositionally biased region" description="Pro residues" evidence="13">
    <location>
        <begin position="1"/>
        <end position="10"/>
    </location>
</feature>
<dbReference type="Pfam" id="PF00055">
    <property type="entry name" value="Laminin_N"/>
    <property type="match status" value="1"/>
</dbReference>
<dbReference type="FunFam" id="2.10.25.10:FF:000105">
    <property type="entry name" value="laminin subunit gamma-1"/>
    <property type="match status" value="1"/>
</dbReference>
<dbReference type="GO" id="GO:0034446">
    <property type="term" value="P:substrate adhesion-dependent cell spreading"/>
    <property type="evidence" value="ECO:0007669"/>
    <property type="project" value="TreeGrafter"/>
</dbReference>
<evidence type="ECO:0000256" key="12">
    <source>
        <dbReference type="PROSITE-ProRule" id="PRU00460"/>
    </source>
</evidence>
<keyword evidence="2" id="KW-0964">Secreted</keyword>
<comment type="subcellular location">
    <subcellularLocation>
        <location evidence="1">Secreted</location>
        <location evidence="1">Extracellular space</location>
        <location evidence="1">Extracellular matrix</location>
        <location evidence="1">Basement membrane</location>
    </subcellularLocation>
</comment>
<keyword evidence="3" id="KW-0272">Extracellular matrix</keyword>
<reference evidence="17" key="2">
    <citation type="submission" date="2025-08" db="UniProtKB">
        <authorList>
            <consortium name="Ensembl"/>
        </authorList>
    </citation>
    <scope>IDENTIFICATION</scope>
</reference>
<evidence type="ECO:0000256" key="7">
    <source>
        <dbReference type="ARBA" id="ARBA00022889"/>
    </source>
</evidence>
<dbReference type="Gene3D" id="2.60.120.260">
    <property type="entry name" value="Galactose-binding domain-like"/>
    <property type="match status" value="1"/>
</dbReference>
<dbReference type="FunFam" id="2.10.25.10:FF:000145">
    <property type="entry name" value="Laminin subunit beta 1"/>
    <property type="match status" value="1"/>
</dbReference>
<proteinExistence type="predicted"/>
<dbReference type="SMART" id="SM00181">
    <property type="entry name" value="EGF"/>
    <property type="match status" value="8"/>
</dbReference>
<dbReference type="GO" id="GO:0009887">
    <property type="term" value="P:animal organ morphogenesis"/>
    <property type="evidence" value="ECO:0007669"/>
    <property type="project" value="TreeGrafter"/>
</dbReference>
<dbReference type="InterPro" id="IPR002049">
    <property type="entry name" value="LE_dom"/>
</dbReference>
<sequence>PGPSGLPGPPVQVGSPRSPGIQGSPEPEGLPGPTEPDFQDPRDLQDFQDPLKRQDFQDPRNPQDFQDPQDLQDPRNLQDLQDFQDQWDLQDQCPGGSCNPQLGDLMVGRAAQLSVSSTCGLDGPQNYCIIGYLQTEQKCFTCDSRLPYNRYNNPNSHRIENIITTFDPERKMKWWQSENGVHQVSIQLDLKTVFQFSHLVLTFKSFRPAAMLVERSKDFGRSWKVFRYFADDCSLHFPSVSADPAERIDDIVCDSRYSGSEPSTDGEVVLKALDPVFEIENPYAPNIQDLITLTNIRVNFTRLFTLGDTLLSRRRRNPEDKYYYSMYNMVVRGSCFCNGHAGRCTPLDGGRGDVHGRCVCQHNTAGENCEHCQDFHHDSPWRPGGENAADICRRCNCHGHSDSCHFDAARFTATGGISGGVCDGCLHDRTGPQCEQCRPFLYQDPHRAQDDPHACIPCDCDPAGSQGGGLCDALSGRCVCKENVEGERCDRCKRDFFGLRQDDPAGCQGDELTVVPVKLEALLHVQCLSFWGLGHSVYQCSPCDCDIGGAQEDGQCLCFPNMIGRRCSDSAPGYFLPSLNYFLYEAELALGHALQIIPRQRSADQPVTWTGLGLVRVLEGAGLRFTVDNLPSSMEYQLVIRYEPEVSRTSELCDQVRGQCACRAEVAGRRCDRCQAGFWGFPRCRPCGCNGLSEDCDPENGECLNCREHSTGPSCNRCVEGYHGDPTSGQPCQPCLCPDVWSSGRFFATSCQYEPQSLSLTCTCQQGHTGVRCDRCSPGFYGDLTLPDASCRECSCSNNIDLSDRDACDGRTGECLRCLHNTMGTHCQTCRPGYYGNALHQDCKECSCDRRGTQVTQCPLGSPCFCDPTTGQCPCRTGVMGDLCDECEDGYWNLDGASGCQTCSCDPVNSFSNVCNKVTGQCPCRPEFGGRQCDECGENHFGNPDLQCVSCDCNLEGTERPSCDPETGECICRVGVTGIFCDECAPGYDSAFPVCERCHACTALWTENVTDVHRAAQRMKTFIPRHNDDKQLASHHHRQQMLEMHSKLDSLSNMTGLSLPKVEKMQKMFVKIRWVVNIKENPAVLKTLFSNVEVASNSEFCFL</sequence>
<evidence type="ECO:0000256" key="10">
    <source>
        <dbReference type="ARBA" id="ARBA00023180"/>
    </source>
</evidence>
<evidence type="ECO:0000256" key="6">
    <source>
        <dbReference type="ARBA" id="ARBA00022869"/>
    </source>
</evidence>
<feature type="disulfide bond" evidence="12">
    <location>
        <begin position="360"/>
        <end position="369"/>
    </location>
</feature>
<dbReference type="SMART" id="SM00180">
    <property type="entry name" value="EGF_Lam"/>
    <property type="match status" value="11"/>
</dbReference>